<sequence>MDNRSKKPTLLMADDEVFMHDFARDALGKEWRVVSCKTVGEVVDVVNKLGSRERVSVALLDYLLPGGESELWG</sequence>
<dbReference type="InterPro" id="IPR011006">
    <property type="entry name" value="CheY-like_superfamily"/>
</dbReference>
<comment type="caution">
    <text evidence="1">The sequence shown here is derived from an EMBL/GenBank/DDBJ whole genome shotgun (WGS) entry which is preliminary data.</text>
</comment>
<gene>
    <name evidence="1" type="ORF">A2784_04890</name>
</gene>
<dbReference type="Gene3D" id="3.40.50.2300">
    <property type="match status" value="1"/>
</dbReference>
<dbReference type="AlphaFoldDB" id="A0A1G1VRJ4"/>
<evidence type="ECO:0008006" key="3">
    <source>
        <dbReference type="Google" id="ProtNLM"/>
    </source>
</evidence>
<organism evidence="1 2">
    <name type="scientific">Candidatus Chisholmbacteria bacterium RIFCSPHIGHO2_01_FULL_48_12</name>
    <dbReference type="NCBI Taxonomy" id="1797589"/>
    <lineage>
        <taxon>Bacteria</taxon>
        <taxon>Candidatus Chisholmiibacteriota</taxon>
    </lineage>
</organism>
<accession>A0A1G1VRJ4</accession>
<reference evidence="1 2" key="1">
    <citation type="journal article" date="2016" name="Nat. Commun.">
        <title>Thousands of microbial genomes shed light on interconnected biogeochemical processes in an aquifer system.</title>
        <authorList>
            <person name="Anantharaman K."/>
            <person name="Brown C.T."/>
            <person name="Hug L.A."/>
            <person name="Sharon I."/>
            <person name="Castelle C.J."/>
            <person name="Probst A.J."/>
            <person name="Thomas B.C."/>
            <person name="Singh A."/>
            <person name="Wilkins M.J."/>
            <person name="Karaoz U."/>
            <person name="Brodie E.L."/>
            <person name="Williams K.H."/>
            <person name="Hubbard S.S."/>
            <person name="Banfield J.F."/>
        </authorList>
    </citation>
    <scope>NUCLEOTIDE SEQUENCE [LARGE SCALE GENOMIC DNA]</scope>
</reference>
<name>A0A1G1VRJ4_9BACT</name>
<evidence type="ECO:0000313" key="2">
    <source>
        <dbReference type="Proteomes" id="UP000177324"/>
    </source>
</evidence>
<dbReference type="SUPFAM" id="SSF52172">
    <property type="entry name" value="CheY-like"/>
    <property type="match status" value="1"/>
</dbReference>
<protein>
    <recommendedName>
        <fullName evidence="3">Response regulatory domain-containing protein</fullName>
    </recommendedName>
</protein>
<dbReference type="Proteomes" id="UP000177324">
    <property type="component" value="Unassembled WGS sequence"/>
</dbReference>
<proteinExistence type="predicted"/>
<dbReference type="EMBL" id="MHCH01000012">
    <property type="protein sequence ID" value="OGY17990.1"/>
    <property type="molecule type" value="Genomic_DNA"/>
</dbReference>
<evidence type="ECO:0000313" key="1">
    <source>
        <dbReference type="EMBL" id="OGY17990.1"/>
    </source>
</evidence>
<dbReference type="STRING" id="1797589.A2784_04890"/>